<feature type="region of interest" description="Disordered" evidence="1">
    <location>
        <begin position="115"/>
        <end position="192"/>
    </location>
</feature>
<gene>
    <name evidence="2" type="ORF">EDC22_10925</name>
</gene>
<dbReference type="Gene3D" id="2.30.30.220">
    <property type="entry name" value="SspB-like"/>
    <property type="match status" value="1"/>
</dbReference>
<evidence type="ECO:0000256" key="1">
    <source>
        <dbReference type="SAM" id="MobiDB-lite"/>
    </source>
</evidence>
<dbReference type="OrthoDB" id="9800412at2"/>
<name>A0A4R3M500_9HYPH</name>
<evidence type="ECO:0008006" key="4">
    <source>
        <dbReference type="Google" id="ProtNLM"/>
    </source>
</evidence>
<protein>
    <recommendedName>
        <fullName evidence="4">Stringent starvation protein B</fullName>
    </recommendedName>
</protein>
<feature type="compositionally biased region" description="Low complexity" evidence="1">
    <location>
        <begin position="161"/>
        <end position="173"/>
    </location>
</feature>
<proteinExistence type="predicted"/>
<dbReference type="SUPFAM" id="SSF101738">
    <property type="entry name" value="SspB-like"/>
    <property type="match status" value="1"/>
</dbReference>
<keyword evidence="3" id="KW-1185">Reference proteome</keyword>
<evidence type="ECO:0000313" key="2">
    <source>
        <dbReference type="EMBL" id="TCT08350.1"/>
    </source>
</evidence>
<organism evidence="2 3">
    <name type="scientific">Tepidamorphus gemmatus</name>
    <dbReference type="NCBI Taxonomy" id="747076"/>
    <lineage>
        <taxon>Bacteria</taxon>
        <taxon>Pseudomonadati</taxon>
        <taxon>Pseudomonadota</taxon>
        <taxon>Alphaproteobacteria</taxon>
        <taxon>Hyphomicrobiales</taxon>
        <taxon>Tepidamorphaceae</taxon>
        <taxon>Tepidamorphus</taxon>
    </lineage>
</organism>
<dbReference type="InterPro" id="IPR007481">
    <property type="entry name" value="SspB"/>
</dbReference>
<dbReference type="InterPro" id="IPR036760">
    <property type="entry name" value="SspB-like_sf"/>
</dbReference>
<dbReference type="RefSeq" id="WP_132807278.1">
    <property type="nucleotide sequence ID" value="NZ_SMAK01000009.1"/>
</dbReference>
<comment type="caution">
    <text evidence="2">The sequence shown here is derived from an EMBL/GenBank/DDBJ whole genome shotgun (WGS) entry which is preliminary data.</text>
</comment>
<evidence type="ECO:0000313" key="3">
    <source>
        <dbReference type="Proteomes" id="UP000295678"/>
    </source>
</evidence>
<dbReference type="Pfam" id="PF04386">
    <property type="entry name" value="SspB"/>
    <property type="match status" value="1"/>
</dbReference>
<accession>A0A4R3M500</accession>
<dbReference type="AlphaFoldDB" id="A0A4R3M500"/>
<dbReference type="Proteomes" id="UP000295678">
    <property type="component" value="Unassembled WGS sequence"/>
</dbReference>
<dbReference type="EMBL" id="SMAK01000009">
    <property type="protein sequence ID" value="TCT08350.1"/>
    <property type="molecule type" value="Genomic_DNA"/>
</dbReference>
<sequence>MPQDLIRYDLLTQEALRGVVRSVLADVARAGLPGDHHFFIAFATQAPGVRISKRLRETYPDEMTIVLQYQFWDLEVTDGAFAVSLSFNGIPERLHIPFAAIKGFFDPSVQFGLQFDPGTPVEANDDARPESRDPATPAKGTDMPADAQRSRTAPKSKPKPDTAAPADSPAAPSRETAPGADVVSLDAFRKKT</sequence>
<reference evidence="2 3" key="1">
    <citation type="submission" date="2019-03" db="EMBL/GenBank/DDBJ databases">
        <title>Genomic Encyclopedia of Type Strains, Phase IV (KMG-IV): sequencing the most valuable type-strain genomes for metagenomic binning, comparative biology and taxonomic classification.</title>
        <authorList>
            <person name="Goeker M."/>
        </authorList>
    </citation>
    <scope>NUCLEOTIDE SEQUENCE [LARGE SCALE GENOMIC DNA]</scope>
    <source>
        <strain evidence="2 3">DSM 19345</strain>
    </source>
</reference>